<feature type="compositionally biased region" description="Polar residues" evidence="5">
    <location>
        <begin position="120"/>
        <end position="135"/>
    </location>
</feature>
<evidence type="ECO:0000256" key="5">
    <source>
        <dbReference type="SAM" id="MobiDB-lite"/>
    </source>
</evidence>
<proteinExistence type="inferred from homology"/>
<feature type="region of interest" description="Disordered" evidence="5">
    <location>
        <begin position="57"/>
        <end position="233"/>
    </location>
</feature>
<evidence type="ECO:0000313" key="6">
    <source>
        <dbReference type="EMBL" id="KAJ2676845.1"/>
    </source>
</evidence>
<gene>
    <name evidence="6" type="ORF">GGI25_003380</name>
</gene>
<evidence type="ECO:0008006" key="8">
    <source>
        <dbReference type="Google" id="ProtNLM"/>
    </source>
</evidence>
<keyword evidence="3" id="KW-0175">Coiled coil</keyword>
<dbReference type="Pfam" id="PF09805">
    <property type="entry name" value="Nop25"/>
    <property type="match status" value="1"/>
</dbReference>
<evidence type="ECO:0000256" key="1">
    <source>
        <dbReference type="ARBA" id="ARBA00004604"/>
    </source>
</evidence>
<feature type="compositionally biased region" description="Basic residues" evidence="5">
    <location>
        <begin position="187"/>
        <end position="198"/>
    </location>
</feature>
<dbReference type="GO" id="GO:0019843">
    <property type="term" value="F:rRNA binding"/>
    <property type="evidence" value="ECO:0007669"/>
    <property type="project" value="TreeGrafter"/>
</dbReference>
<name>A0A9W8G8R3_9FUNG</name>
<feature type="compositionally biased region" description="Acidic residues" evidence="5">
    <location>
        <begin position="95"/>
        <end position="118"/>
    </location>
</feature>
<evidence type="ECO:0000313" key="7">
    <source>
        <dbReference type="Proteomes" id="UP001151518"/>
    </source>
</evidence>
<dbReference type="GO" id="GO:0005730">
    <property type="term" value="C:nucleolus"/>
    <property type="evidence" value="ECO:0007669"/>
    <property type="project" value="UniProtKB-SubCell"/>
</dbReference>
<dbReference type="InterPro" id="IPR019186">
    <property type="entry name" value="Nucleolar_protein_12"/>
</dbReference>
<dbReference type="Proteomes" id="UP001151518">
    <property type="component" value="Unassembled WGS sequence"/>
</dbReference>
<comment type="subcellular location">
    <subcellularLocation>
        <location evidence="1">Nucleus</location>
        <location evidence="1">Nucleolus</location>
    </subcellularLocation>
</comment>
<dbReference type="PANTHER" id="PTHR14577:SF0">
    <property type="entry name" value="NUCLEOLAR PROTEIN 12"/>
    <property type="match status" value="1"/>
</dbReference>
<comment type="caution">
    <text evidence="6">The sequence shown here is derived from an EMBL/GenBank/DDBJ whole genome shotgun (WGS) entry which is preliminary data.</text>
</comment>
<reference evidence="6" key="1">
    <citation type="submission" date="2022-07" db="EMBL/GenBank/DDBJ databases">
        <title>Phylogenomic reconstructions and comparative analyses of Kickxellomycotina fungi.</title>
        <authorList>
            <person name="Reynolds N.K."/>
            <person name="Stajich J.E."/>
            <person name="Barry K."/>
            <person name="Grigoriev I.V."/>
            <person name="Crous P."/>
            <person name="Smith M.E."/>
        </authorList>
    </citation>
    <scope>NUCLEOTIDE SEQUENCE</scope>
    <source>
        <strain evidence="6">NRRL 3115</strain>
    </source>
</reference>
<dbReference type="EMBL" id="JANBTW010000036">
    <property type="protein sequence ID" value="KAJ2676845.1"/>
    <property type="molecule type" value="Genomic_DNA"/>
</dbReference>
<accession>A0A9W8G8R3</accession>
<protein>
    <recommendedName>
        <fullName evidence="8">Nucleolar protein 12</fullName>
    </recommendedName>
</protein>
<feature type="compositionally biased region" description="Basic and acidic residues" evidence="5">
    <location>
        <begin position="59"/>
        <end position="94"/>
    </location>
</feature>
<evidence type="ECO:0000256" key="3">
    <source>
        <dbReference type="ARBA" id="ARBA00023054"/>
    </source>
</evidence>
<keyword evidence="4" id="KW-0539">Nucleus</keyword>
<sequence length="233" mass="26661">MADNVSVLTKGGKTYAKKRKAKKEQVEEIQFDPQERRSFLTGFHKRKVQRREYAISLAKQREREERLEMRRERREQKKEHLAQKILENKGYHEDDQLDEDSDGSEAENDEDAEVEEVLQGDSSVTTVTVTKNFDPTNLDDDELQLESKPTPQALAEKLEKAALKKLKRGRRKGDDSDDGSNTEGAKKQSKPKKKKAKKFRYETKAKRSERNAVSKKKKAGAIGGSAGKGKNRR</sequence>
<feature type="compositionally biased region" description="Basic and acidic residues" evidence="5">
    <location>
        <begin position="199"/>
        <end position="212"/>
    </location>
</feature>
<evidence type="ECO:0000256" key="2">
    <source>
        <dbReference type="ARBA" id="ARBA00007175"/>
    </source>
</evidence>
<feature type="region of interest" description="Disordered" evidence="5">
    <location>
        <begin position="1"/>
        <end position="35"/>
    </location>
</feature>
<comment type="similarity">
    <text evidence="2">Belongs to the RRP17 family.</text>
</comment>
<dbReference type="OrthoDB" id="551633at2759"/>
<organism evidence="6 7">
    <name type="scientific">Coemansia spiralis</name>
    <dbReference type="NCBI Taxonomy" id="417178"/>
    <lineage>
        <taxon>Eukaryota</taxon>
        <taxon>Fungi</taxon>
        <taxon>Fungi incertae sedis</taxon>
        <taxon>Zoopagomycota</taxon>
        <taxon>Kickxellomycotina</taxon>
        <taxon>Kickxellomycetes</taxon>
        <taxon>Kickxellales</taxon>
        <taxon>Kickxellaceae</taxon>
        <taxon>Coemansia</taxon>
    </lineage>
</organism>
<evidence type="ECO:0000256" key="4">
    <source>
        <dbReference type="ARBA" id="ARBA00023242"/>
    </source>
</evidence>
<dbReference type="AlphaFoldDB" id="A0A9W8G8R3"/>
<dbReference type="PANTHER" id="PTHR14577">
    <property type="entry name" value="NUCLEOLAR PROTEIN 12"/>
    <property type="match status" value="1"/>
</dbReference>